<dbReference type="Ensembl" id="ENSMPUT00000020221.1">
    <property type="protein sequence ID" value="ENSMPUP00000019937.1"/>
    <property type="gene ID" value="ENSMPUG00000020069.1"/>
</dbReference>
<proteinExistence type="predicted"/>
<dbReference type="AlphaFoldDB" id="M3Z8M3"/>
<reference evidence="1" key="1">
    <citation type="submission" date="2024-06" db="UniProtKB">
        <authorList>
            <consortium name="Ensembl"/>
        </authorList>
    </citation>
    <scope>IDENTIFICATION</scope>
</reference>
<dbReference type="HOGENOM" id="CLU_971605_0_0_1"/>
<name>M3Z8M3_MUSPF</name>
<dbReference type="EMBL" id="AEYP01095627">
    <property type="status" value="NOT_ANNOTATED_CDS"/>
    <property type="molecule type" value="Genomic_DNA"/>
</dbReference>
<accession>M3Z8M3</accession>
<sequence>HLPGPRTWPLLPTPCRAPGSWGKRQWTHTVGFFGVLKGLFPASKSCRGGPGHLRVLVEAPDTYLVLGHGPCCRLPGEPRAVGGSDSGHAVGFWGILKGLLPASKSCRGGPGHLRALVEAPDTYLVLGYGPCCRLPVEPRAVVGSDSGHAVGFWGVLKGLFPASKSCRGGPGHLRVLVEAPDTYLVLGHGPCCGLPGEPRAVGGSDSGHAVGFCGVLKGLFPASKSCRGGPGHLRALGEAPDTDLVLIDYLDICACCVPAVVVLQQRHVQHVLCSSGVGSAVSGHRRR</sequence>
<organism evidence="1">
    <name type="scientific">Mustela putorius furo</name>
    <name type="common">European domestic ferret</name>
    <name type="synonym">Mustela furo</name>
    <dbReference type="NCBI Taxonomy" id="9669"/>
    <lineage>
        <taxon>Eukaryota</taxon>
        <taxon>Metazoa</taxon>
        <taxon>Chordata</taxon>
        <taxon>Craniata</taxon>
        <taxon>Vertebrata</taxon>
        <taxon>Euteleostomi</taxon>
        <taxon>Mammalia</taxon>
        <taxon>Eutheria</taxon>
        <taxon>Laurasiatheria</taxon>
        <taxon>Carnivora</taxon>
        <taxon>Caniformia</taxon>
        <taxon>Musteloidea</taxon>
        <taxon>Mustelidae</taxon>
        <taxon>Mustelinae</taxon>
        <taxon>Mustela</taxon>
    </lineage>
</organism>
<protein>
    <submittedName>
        <fullName evidence="1">Uncharacterized protein</fullName>
    </submittedName>
</protein>
<dbReference type="InParanoid" id="M3Z8M3"/>
<evidence type="ECO:0000313" key="1">
    <source>
        <dbReference type="Ensembl" id="ENSMPUP00000019937.1"/>
    </source>
</evidence>